<accession>A0A8W8JIN1</accession>
<reference evidence="13" key="1">
    <citation type="submission" date="2022-08" db="UniProtKB">
        <authorList>
            <consortium name="EnsemblMetazoa"/>
        </authorList>
    </citation>
    <scope>IDENTIFICATION</scope>
    <source>
        <strain evidence="13">05x7-T-G4-1.051#20</strain>
    </source>
</reference>
<evidence type="ECO:0000256" key="3">
    <source>
        <dbReference type="ARBA" id="ARBA00011738"/>
    </source>
</evidence>
<evidence type="ECO:0000256" key="8">
    <source>
        <dbReference type="ARBA" id="ARBA00023228"/>
    </source>
</evidence>
<evidence type="ECO:0000256" key="1">
    <source>
        <dbReference type="ARBA" id="ARBA00004371"/>
    </source>
</evidence>
<dbReference type="GO" id="GO:0016020">
    <property type="term" value="C:membrane"/>
    <property type="evidence" value="ECO:0007669"/>
    <property type="project" value="GOC"/>
</dbReference>
<name>A0A8W8JIN1_MAGGI</name>
<keyword evidence="11" id="KW-0812">Transmembrane</keyword>
<evidence type="ECO:0000256" key="4">
    <source>
        <dbReference type="ARBA" id="ARBA00022801"/>
    </source>
</evidence>
<keyword evidence="8" id="KW-0458">Lysosome</keyword>
<dbReference type="InterPro" id="IPR035373">
    <property type="entry name" value="Melibiase/NAGA_C"/>
</dbReference>
<dbReference type="SUPFAM" id="SSF51011">
    <property type="entry name" value="Glycosyl hydrolase domain"/>
    <property type="match status" value="1"/>
</dbReference>
<dbReference type="GO" id="GO:0004557">
    <property type="term" value="F:alpha-galactosidase activity"/>
    <property type="evidence" value="ECO:0007669"/>
    <property type="project" value="TreeGrafter"/>
</dbReference>
<dbReference type="EnsemblMetazoa" id="G18705.8">
    <property type="protein sequence ID" value="G18705.8:cds"/>
    <property type="gene ID" value="G18705"/>
</dbReference>
<evidence type="ECO:0000256" key="5">
    <source>
        <dbReference type="ARBA" id="ARBA00023098"/>
    </source>
</evidence>
<dbReference type="GO" id="GO:0009311">
    <property type="term" value="P:oligosaccharide metabolic process"/>
    <property type="evidence" value="ECO:0007669"/>
    <property type="project" value="TreeGrafter"/>
</dbReference>
<proteinExistence type="inferred from homology"/>
<dbReference type="InterPro" id="IPR002241">
    <property type="entry name" value="Glyco_hydro_27"/>
</dbReference>
<dbReference type="GO" id="GO:0016139">
    <property type="term" value="P:glycoside catabolic process"/>
    <property type="evidence" value="ECO:0007669"/>
    <property type="project" value="TreeGrafter"/>
</dbReference>
<dbReference type="PROSITE" id="PS00512">
    <property type="entry name" value="ALPHA_GALACTOSIDASE"/>
    <property type="match status" value="1"/>
</dbReference>
<comment type="subunit">
    <text evidence="3 10">Homodimer.</text>
</comment>
<evidence type="ECO:0000256" key="11">
    <source>
        <dbReference type="SAM" id="Phobius"/>
    </source>
</evidence>
<dbReference type="Gene3D" id="2.60.40.1180">
    <property type="entry name" value="Golgi alpha-mannosidase II"/>
    <property type="match status" value="1"/>
</dbReference>
<dbReference type="EC" id="3.2.1.-" evidence="10"/>
<comment type="similarity">
    <text evidence="2 10">Belongs to the glycosyl hydrolase 27 family.</text>
</comment>
<evidence type="ECO:0000256" key="6">
    <source>
        <dbReference type="ARBA" id="ARBA00023157"/>
    </source>
</evidence>
<evidence type="ECO:0000313" key="14">
    <source>
        <dbReference type="Proteomes" id="UP000005408"/>
    </source>
</evidence>
<dbReference type="Pfam" id="PF17450">
    <property type="entry name" value="Melibiase_2_C"/>
    <property type="match status" value="1"/>
</dbReference>
<dbReference type="InterPro" id="IPR000111">
    <property type="entry name" value="Glyco_hydro_27/36_CS"/>
</dbReference>
<dbReference type="AlphaFoldDB" id="A0A8W8JIN1"/>
<feature type="transmembrane region" description="Helical" evidence="11">
    <location>
        <begin position="77"/>
        <end position="102"/>
    </location>
</feature>
<dbReference type="InterPro" id="IPR013780">
    <property type="entry name" value="Glyco_hydro_b"/>
</dbReference>
<dbReference type="Proteomes" id="UP000005408">
    <property type="component" value="Unassembled WGS sequence"/>
</dbReference>
<dbReference type="PANTHER" id="PTHR11452:SF83">
    <property type="entry name" value="ALPHA-GALACTOSIDASE"/>
    <property type="match status" value="1"/>
</dbReference>
<evidence type="ECO:0000259" key="12">
    <source>
        <dbReference type="Pfam" id="PF17450"/>
    </source>
</evidence>
<evidence type="ECO:0000313" key="13">
    <source>
        <dbReference type="EnsemblMetazoa" id="G18705.8:cds"/>
    </source>
</evidence>
<dbReference type="SUPFAM" id="SSF51445">
    <property type="entry name" value="(Trans)glycosidases"/>
    <property type="match status" value="1"/>
</dbReference>
<keyword evidence="9 10" id="KW-0326">Glycosidase</keyword>
<dbReference type="FunFam" id="3.20.20.70:FF:000070">
    <property type="entry name" value="Alpha-galactosidase"/>
    <property type="match status" value="1"/>
</dbReference>
<feature type="domain" description="Alpha galactosidase A C-terminal" evidence="12">
    <location>
        <begin position="401"/>
        <end position="483"/>
    </location>
</feature>
<keyword evidence="7" id="KW-0325">Glycoprotein</keyword>
<keyword evidence="6 10" id="KW-1015">Disulfide bond</keyword>
<keyword evidence="14" id="KW-1185">Reference proteome</keyword>
<evidence type="ECO:0000256" key="7">
    <source>
        <dbReference type="ARBA" id="ARBA00023180"/>
    </source>
</evidence>
<keyword evidence="11" id="KW-1133">Transmembrane helix</keyword>
<evidence type="ECO:0000256" key="2">
    <source>
        <dbReference type="ARBA" id="ARBA00009743"/>
    </source>
</evidence>
<keyword evidence="4 10" id="KW-0378">Hydrolase</keyword>
<sequence length="494" mass="56019">MKSRVPELTDESLNLLKSVKGSPISRLVTSQVSKISSYFEFSGLLNQVLDLWRVMMLPITAATSGGSKLFVDEGFPIYVHINSFFLIKMTCWILVVVAILAVRGLHGLDNGLGLTPPMGWLTWERFRCNMDCDRDPDNCISEHLIKAMADIMAANGYRDAGYEYVIIDDCWLGPERDTNGRLVPDPNRFPSGIKNLSAYVHSKNLKFGIYQDFGTKTCGGFPGSEFYMQTDAETFADWGVDYLKFDGCNSNLYDFPSGYEAMGFFLNKTGRSIFYSCEWPFYKIVSGLQVDFAKVRKTCNLWRNYYDVQDSWSSVLDIVNFWGSNSKIFTKYAGPGGWNDPDMIILGNFGLSYEEERVQMAMWAILAAPLIMSNDLRHIRSSSKALLLNRNLIAINQDKLGIQGILLQKQNGIQIWSRDLSFNRTAVAFLNENSDGMPRFLSFSLVDLKLTSSTYNFTEAFDMKTNILVTRQRPLKIKVNPHGINLYIAKEMHL</sequence>
<protein>
    <recommendedName>
        <fullName evidence="10">Alpha-galactosidase</fullName>
        <ecNumber evidence="10">3.2.1.-</ecNumber>
    </recommendedName>
</protein>
<dbReference type="InterPro" id="IPR017853">
    <property type="entry name" value="GH"/>
</dbReference>
<dbReference type="Gene3D" id="3.20.20.70">
    <property type="entry name" value="Aldolase class I"/>
    <property type="match status" value="1"/>
</dbReference>
<dbReference type="CDD" id="cd14792">
    <property type="entry name" value="GH27"/>
    <property type="match status" value="1"/>
</dbReference>
<dbReference type="InterPro" id="IPR013785">
    <property type="entry name" value="Aldolase_TIM"/>
</dbReference>
<dbReference type="PRINTS" id="PR00740">
    <property type="entry name" value="GLHYDRLASE27"/>
</dbReference>
<keyword evidence="11" id="KW-0472">Membrane</keyword>
<dbReference type="GO" id="GO:0005764">
    <property type="term" value="C:lysosome"/>
    <property type="evidence" value="ECO:0007669"/>
    <property type="project" value="UniProtKB-SubCell"/>
</dbReference>
<evidence type="ECO:0000256" key="9">
    <source>
        <dbReference type="ARBA" id="ARBA00023295"/>
    </source>
</evidence>
<dbReference type="Pfam" id="PF16499">
    <property type="entry name" value="Melibiase_2"/>
    <property type="match status" value="1"/>
</dbReference>
<dbReference type="PANTHER" id="PTHR11452">
    <property type="entry name" value="ALPHA-GALACTOSIDASE/ALPHA-N-ACETYLGALACTOSAMINIDASE"/>
    <property type="match status" value="1"/>
</dbReference>
<evidence type="ECO:0000256" key="10">
    <source>
        <dbReference type="RuleBase" id="RU361168"/>
    </source>
</evidence>
<keyword evidence="5" id="KW-0443">Lipid metabolism</keyword>
<dbReference type="GO" id="GO:0019377">
    <property type="term" value="P:glycolipid catabolic process"/>
    <property type="evidence" value="ECO:0007669"/>
    <property type="project" value="UniProtKB-ARBA"/>
</dbReference>
<organism evidence="13 14">
    <name type="scientific">Magallana gigas</name>
    <name type="common">Pacific oyster</name>
    <name type="synonym">Crassostrea gigas</name>
    <dbReference type="NCBI Taxonomy" id="29159"/>
    <lineage>
        <taxon>Eukaryota</taxon>
        <taxon>Metazoa</taxon>
        <taxon>Spiralia</taxon>
        <taxon>Lophotrochozoa</taxon>
        <taxon>Mollusca</taxon>
        <taxon>Bivalvia</taxon>
        <taxon>Autobranchia</taxon>
        <taxon>Pteriomorphia</taxon>
        <taxon>Ostreida</taxon>
        <taxon>Ostreoidea</taxon>
        <taxon>Ostreidae</taxon>
        <taxon>Magallana</taxon>
    </lineage>
</organism>
<comment type="subcellular location">
    <subcellularLocation>
        <location evidence="1">Lysosome</location>
    </subcellularLocation>
</comment>